<evidence type="ECO:0000256" key="2">
    <source>
        <dbReference type="ARBA" id="ARBA00022491"/>
    </source>
</evidence>
<evidence type="ECO:0000256" key="5">
    <source>
        <dbReference type="ARBA" id="ARBA00023242"/>
    </source>
</evidence>
<proteinExistence type="predicted"/>
<feature type="compositionally biased region" description="Polar residues" evidence="6">
    <location>
        <begin position="201"/>
        <end position="211"/>
    </location>
</feature>
<keyword evidence="8" id="KW-1185">Reference proteome</keyword>
<sequence>MPPQPGLFPVSYASSHGHNSHTIHSHGSSHFKPPPGSAAPDIYTHQNHLHHNGSGSSSSRIHHHHGHTVIEDGKKEKRRRELAGKLGKEMNDRRDDGRHHHETIAALHATAHQLSTRPETLALYTLRLLPLTYERGALLAQAECEERHGIECAQTAYDEERERVEEEWRKGRERVRERLLEGIEERRRRAREEKEGEGTSGDASMDSSSRPHITRKLRNKLGTSPPSTPLGGTSALPQPGLISSLPITAGPFLNPHSLAVDELPSPFPLPLTSTTAPMAPQGAGGGQGGGRRRPKGNGGGGQQVVGGLGKSLLMLGPCKDGEIESDLNEIRRGNKRRRATAVALGKMGVV</sequence>
<comment type="subcellular location">
    <subcellularLocation>
        <location evidence="1">Nucleus</location>
    </subcellularLocation>
</comment>
<keyword evidence="2" id="KW-0678">Repressor</keyword>
<dbReference type="GO" id="GO:0010468">
    <property type="term" value="P:regulation of gene expression"/>
    <property type="evidence" value="ECO:0007669"/>
    <property type="project" value="UniProtKB-ARBA"/>
</dbReference>
<dbReference type="AlphaFoldDB" id="A0A9P7KL02"/>
<dbReference type="InterPro" id="IPR013907">
    <property type="entry name" value="Sds3"/>
</dbReference>
<evidence type="ECO:0000256" key="1">
    <source>
        <dbReference type="ARBA" id="ARBA00004123"/>
    </source>
</evidence>
<protein>
    <submittedName>
        <fullName evidence="7">Uncharacterized protein</fullName>
    </submittedName>
</protein>
<feature type="region of interest" description="Disordered" evidence="6">
    <location>
        <begin position="1"/>
        <end position="79"/>
    </location>
</feature>
<feature type="compositionally biased region" description="Basic and acidic residues" evidence="6">
    <location>
        <begin position="68"/>
        <end position="79"/>
    </location>
</feature>
<dbReference type="OrthoDB" id="70376at2759"/>
<dbReference type="Proteomes" id="UP000717328">
    <property type="component" value="Unassembled WGS sequence"/>
</dbReference>
<name>A0A9P7KL02_9AGAR</name>
<dbReference type="SMART" id="SM01401">
    <property type="entry name" value="Sds3"/>
    <property type="match status" value="1"/>
</dbReference>
<feature type="region of interest" description="Disordered" evidence="6">
    <location>
        <begin position="218"/>
        <end position="237"/>
    </location>
</feature>
<dbReference type="GO" id="GO:0005654">
    <property type="term" value="C:nucleoplasm"/>
    <property type="evidence" value="ECO:0007669"/>
    <property type="project" value="UniProtKB-ARBA"/>
</dbReference>
<gene>
    <name evidence="7" type="ORF">H0H81_009773</name>
</gene>
<feature type="region of interest" description="Disordered" evidence="6">
    <location>
        <begin position="276"/>
        <end position="304"/>
    </location>
</feature>
<reference evidence="7" key="1">
    <citation type="submission" date="2021-02" db="EMBL/GenBank/DDBJ databases">
        <authorList>
            <person name="Nieuwenhuis M."/>
            <person name="Van De Peppel L.J.J."/>
        </authorList>
    </citation>
    <scope>NUCLEOTIDE SEQUENCE</scope>
    <source>
        <strain evidence="7">D49</strain>
    </source>
</reference>
<keyword evidence="5" id="KW-0539">Nucleus</keyword>
<keyword evidence="4" id="KW-0804">Transcription</keyword>
<evidence type="ECO:0000313" key="7">
    <source>
        <dbReference type="EMBL" id="KAG5651121.1"/>
    </source>
</evidence>
<dbReference type="EMBL" id="JABCKI010000294">
    <property type="protein sequence ID" value="KAG5651121.1"/>
    <property type="molecule type" value="Genomic_DNA"/>
</dbReference>
<accession>A0A9P7KL02</accession>
<evidence type="ECO:0000313" key="8">
    <source>
        <dbReference type="Proteomes" id="UP000717328"/>
    </source>
</evidence>
<evidence type="ECO:0000256" key="6">
    <source>
        <dbReference type="SAM" id="MobiDB-lite"/>
    </source>
</evidence>
<feature type="region of interest" description="Disordered" evidence="6">
    <location>
        <begin position="187"/>
        <end position="212"/>
    </location>
</feature>
<evidence type="ECO:0000256" key="4">
    <source>
        <dbReference type="ARBA" id="ARBA00023163"/>
    </source>
</evidence>
<comment type="caution">
    <text evidence="7">The sequence shown here is derived from an EMBL/GenBank/DDBJ whole genome shotgun (WGS) entry which is preliminary data.</text>
</comment>
<evidence type="ECO:0000256" key="3">
    <source>
        <dbReference type="ARBA" id="ARBA00023015"/>
    </source>
</evidence>
<organism evidence="7 8">
    <name type="scientific">Sphagnurus paluster</name>
    <dbReference type="NCBI Taxonomy" id="117069"/>
    <lineage>
        <taxon>Eukaryota</taxon>
        <taxon>Fungi</taxon>
        <taxon>Dikarya</taxon>
        <taxon>Basidiomycota</taxon>
        <taxon>Agaricomycotina</taxon>
        <taxon>Agaricomycetes</taxon>
        <taxon>Agaricomycetidae</taxon>
        <taxon>Agaricales</taxon>
        <taxon>Tricholomatineae</taxon>
        <taxon>Lyophyllaceae</taxon>
        <taxon>Sphagnurus</taxon>
    </lineage>
</organism>
<reference evidence="7" key="2">
    <citation type="submission" date="2021-10" db="EMBL/GenBank/DDBJ databases">
        <title>Phylogenomics reveals ancestral predisposition of the termite-cultivated fungus Termitomyces towards a domesticated lifestyle.</title>
        <authorList>
            <person name="Auxier B."/>
            <person name="Grum-Grzhimaylo A."/>
            <person name="Cardenas M.E."/>
            <person name="Lodge J.D."/>
            <person name="Laessoe T."/>
            <person name="Pedersen O."/>
            <person name="Smith M.E."/>
            <person name="Kuyper T.W."/>
            <person name="Franco-Molano E.A."/>
            <person name="Baroni T.J."/>
            <person name="Aanen D.K."/>
        </authorList>
    </citation>
    <scope>NUCLEOTIDE SEQUENCE</scope>
    <source>
        <strain evidence="7">D49</strain>
    </source>
</reference>
<feature type="compositionally biased region" description="Basic residues" evidence="6">
    <location>
        <begin position="18"/>
        <end position="29"/>
    </location>
</feature>
<feature type="compositionally biased region" description="Basic and acidic residues" evidence="6">
    <location>
        <begin position="187"/>
        <end position="197"/>
    </location>
</feature>
<keyword evidence="3" id="KW-0805">Transcription regulation</keyword>